<name>A0A1I8ISC3_9PLAT</name>
<keyword evidence="2" id="KW-0472">Membrane</keyword>
<feature type="compositionally biased region" description="Low complexity" evidence="1">
    <location>
        <begin position="372"/>
        <end position="386"/>
    </location>
</feature>
<dbReference type="GO" id="GO:0031523">
    <property type="term" value="C:Myb complex"/>
    <property type="evidence" value="ECO:0007669"/>
    <property type="project" value="TreeGrafter"/>
</dbReference>
<evidence type="ECO:0000313" key="4">
    <source>
        <dbReference type="WBParaSite" id="maker-uti_cns_0015452-snap-gene-0.2-mRNA-1"/>
    </source>
</evidence>
<evidence type="ECO:0000256" key="2">
    <source>
        <dbReference type="SAM" id="Phobius"/>
    </source>
</evidence>
<dbReference type="Pfam" id="PF15306">
    <property type="entry name" value="LIN37"/>
    <property type="match status" value="1"/>
</dbReference>
<evidence type="ECO:0000313" key="3">
    <source>
        <dbReference type="Proteomes" id="UP000095280"/>
    </source>
</evidence>
<dbReference type="InterPro" id="IPR028226">
    <property type="entry name" value="LIN37"/>
</dbReference>
<organism evidence="3 4">
    <name type="scientific">Macrostomum lignano</name>
    <dbReference type="NCBI Taxonomy" id="282301"/>
    <lineage>
        <taxon>Eukaryota</taxon>
        <taxon>Metazoa</taxon>
        <taxon>Spiralia</taxon>
        <taxon>Lophotrochozoa</taxon>
        <taxon>Platyhelminthes</taxon>
        <taxon>Rhabditophora</taxon>
        <taxon>Macrostomorpha</taxon>
        <taxon>Macrostomida</taxon>
        <taxon>Macrostomidae</taxon>
        <taxon>Macrostomum</taxon>
    </lineage>
</organism>
<feature type="compositionally biased region" description="Low complexity" evidence="1">
    <location>
        <begin position="617"/>
        <end position="635"/>
    </location>
</feature>
<dbReference type="GO" id="GO:0000122">
    <property type="term" value="P:negative regulation of transcription by RNA polymerase II"/>
    <property type="evidence" value="ECO:0007669"/>
    <property type="project" value="TreeGrafter"/>
</dbReference>
<proteinExistence type="predicted"/>
<dbReference type="AlphaFoldDB" id="A0A1I8ISC3"/>
<keyword evidence="3" id="KW-1185">Reference proteome</keyword>
<keyword evidence="2" id="KW-0812">Transmembrane</keyword>
<evidence type="ECO:0000256" key="1">
    <source>
        <dbReference type="SAM" id="MobiDB-lite"/>
    </source>
</evidence>
<protein>
    <submittedName>
        <fullName evidence="4">Protein kinase domain-containing protein</fullName>
    </submittedName>
</protein>
<accession>A0A1I8ISC3</accession>
<feature type="transmembrane region" description="Helical" evidence="2">
    <location>
        <begin position="38"/>
        <end position="59"/>
    </location>
</feature>
<keyword evidence="2" id="KW-1133">Transmembrane helix</keyword>
<sequence length="635" mass="66668">MSVNFFRCAASKFSVSSFSFCCSCSLCCRRSSRSRRSFLISLSNSIFISLLSGMLGNWWPAEPPPLLSKSPARSSPPVRRARRPAPVGGLFASSALSSSSKLIAADGAAAEEAAPAVSPVWTIDGARSSTSAIAVGVGDSGGDAFWRPAIKTTASTVAESCCCCSFGCFCCRDAVLTGAVANRSSSSSTSRRLSVFFAEPSPPPLPSPAAAAAAAATGAGTGAVPGRFFKIDALEQGIGAEGLAGGWSSVRFRPGLIGAAAAAAATVRECALAPRLPRKLSKSVFLALGASSSLTVLLVVNRPKPILGAIAAPPDDVPAADFGGLSSGNATEPSSLRGVSKPLSGKSASSSSKSLDSRRPPLPAAGSVRCFPSSESSEPSLSSTKVTDLVDLLSSDELSRDFDSLTSLRFVDGEFKMSEAQSHDHMATPGRKRGRRVGDFEDYLRARSEMDGAGGKHQREQFIIKLFDRLMDFGPFLDMSEGRTDGCPIYPMARAWVANLNAWDQKSDTTKWGDLPDHRSEEIGLHQGAVLDLPAAHDGLLDSSVRVPAPLPSEDERLDIHRAPELAPAPEQLLLDHLDRWREVRRSWCSAMRANDRRYSDAMRVLNVCRGGGVGGHSSNAGGAAAGVAGSGRDF</sequence>
<dbReference type="PANTHER" id="PTHR31336">
    <property type="entry name" value="LIN37 HOMOLOG"/>
    <property type="match status" value="1"/>
</dbReference>
<dbReference type="GO" id="GO:0017053">
    <property type="term" value="C:transcription repressor complex"/>
    <property type="evidence" value="ECO:0007669"/>
    <property type="project" value="InterPro"/>
</dbReference>
<feature type="compositionally biased region" description="Low complexity" evidence="1">
    <location>
        <begin position="340"/>
        <end position="354"/>
    </location>
</feature>
<feature type="region of interest" description="Disordered" evidence="1">
    <location>
        <begin position="322"/>
        <end position="386"/>
    </location>
</feature>
<dbReference type="PANTHER" id="PTHR31336:SF3">
    <property type="entry name" value="PROTEIN LIN-37 HOMOLOG"/>
    <property type="match status" value="1"/>
</dbReference>
<feature type="region of interest" description="Disordered" evidence="1">
    <location>
        <begin position="616"/>
        <end position="635"/>
    </location>
</feature>
<dbReference type="Proteomes" id="UP000095280">
    <property type="component" value="Unplaced"/>
</dbReference>
<dbReference type="WBParaSite" id="maker-uti_cns_0015452-snap-gene-0.2-mRNA-1">
    <property type="protein sequence ID" value="maker-uti_cns_0015452-snap-gene-0.2-mRNA-1"/>
    <property type="gene ID" value="maker-uti_cns_0015452-snap-gene-0.2"/>
</dbReference>
<reference evidence="4" key="1">
    <citation type="submission" date="2016-11" db="UniProtKB">
        <authorList>
            <consortium name="WormBaseParasite"/>
        </authorList>
    </citation>
    <scope>IDENTIFICATION</scope>
</reference>